<dbReference type="EMBL" id="BAAAZI010000011">
    <property type="protein sequence ID" value="GAA4144424.1"/>
    <property type="molecule type" value="Genomic_DNA"/>
</dbReference>
<feature type="coiled-coil region" evidence="1">
    <location>
        <begin position="84"/>
        <end position="149"/>
    </location>
</feature>
<keyword evidence="1" id="KW-0175">Coiled coil</keyword>
<reference evidence="3" key="1">
    <citation type="journal article" date="2019" name="Int. J. Syst. Evol. Microbiol.">
        <title>The Global Catalogue of Microorganisms (GCM) 10K type strain sequencing project: providing services to taxonomists for standard genome sequencing and annotation.</title>
        <authorList>
            <consortium name="The Broad Institute Genomics Platform"/>
            <consortium name="The Broad Institute Genome Sequencing Center for Infectious Disease"/>
            <person name="Wu L."/>
            <person name="Ma J."/>
        </authorList>
    </citation>
    <scope>NUCLEOTIDE SEQUENCE [LARGE SCALE GENOMIC DNA]</scope>
    <source>
        <strain evidence="3">JCM 16704</strain>
    </source>
</reference>
<protein>
    <submittedName>
        <fullName evidence="2">Uncharacterized protein</fullName>
    </submittedName>
</protein>
<gene>
    <name evidence="2" type="ORF">GCM10022216_27340</name>
</gene>
<keyword evidence="3" id="KW-1185">Reference proteome</keyword>
<sequence>MVSKDIKNRSNSHKFSGRGLSLYRAVTLSIEKNSDIAMRAGYQPNTMYGHFRNPGLSDAILVKYGKAIPFDFSIEYPELAPYFKASLTETNKSYEELKLQLEDVQQRYTSLLEVHNDLLKQHNLTREQLIQAHEDIKELNIELRNLRKKSK</sequence>
<proteinExistence type="predicted"/>
<accession>A0ABP7YZS3</accession>
<name>A0ABP7YZS3_9SPHI</name>
<dbReference type="Proteomes" id="UP001500101">
    <property type="component" value="Unassembled WGS sequence"/>
</dbReference>
<evidence type="ECO:0000313" key="2">
    <source>
        <dbReference type="EMBL" id="GAA4144424.1"/>
    </source>
</evidence>
<comment type="caution">
    <text evidence="2">The sequence shown here is derived from an EMBL/GenBank/DDBJ whole genome shotgun (WGS) entry which is preliminary data.</text>
</comment>
<evidence type="ECO:0000313" key="3">
    <source>
        <dbReference type="Proteomes" id="UP001500101"/>
    </source>
</evidence>
<organism evidence="2 3">
    <name type="scientific">Sphingobacterium kyonggiense</name>
    <dbReference type="NCBI Taxonomy" id="714075"/>
    <lineage>
        <taxon>Bacteria</taxon>
        <taxon>Pseudomonadati</taxon>
        <taxon>Bacteroidota</taxon>
        <taxon>Sphingobacteriia</taxon>
        <taxon>Sphingobacteriales</taxon>
        <taxon>Sphingobacteriaceae</taxon>
        <taxon>Sphingobacterium</taxon>
    </lineage>
</organism>
<evidence type="ECO:0000256" key="1">
    <source>
        <dbReference type="SAM" id="Coils"/>
    </source>
</evidence>